<dbReference type="RefSeq" id="WP_088384229.1">
    <property type="nucleotide sequence ID" value="NZ_NIOF01000002.1"/>
</dbReference>
<dbReference type="Proteomes" id="UP000197468">
    <property type="component" value="Unassembled WGS sequence"/>
</dbReference>
<reference evidence="2 3" key="1">
    <citation type="journal article" date="2008" name="Int. J. Syst. Evol. Microbiol.">
        <title>Description of Roseateles aquatilis sp. nov. and Roseateles terrae sp. nov., in the class Betaproteobacteria, and emended description of the genus Roseateles.</title>
        <authorList>
            <person name="Gomila M."/>
            <person name="Bowien B."/>
            <person name="Falsen E."/>
            <person name="Moore E.R."/>
            <person name="Lalucat J."/>
        </authorList>
    </citation>
    <scope>NUCLEOTIDE SEQUENCE [LARGE SCALE GENOMIC DNA]</scope>
    <source>
        <strain evidence="2 3">CCUG 48205</strain>
    </source>
</reference>
<dbReference type="InterPro" id="IPR003594">
    <property type="entry name" value="HATPase_dom"/>
</dbReference>
<dbReference type="InterPro" id="IPR036457">
    <property type="entry name" value="PPM-type-like_dom_sf"/>
</dbReference>
<dbReference type="EMBL" id="NIOF01000002">
    <property type="protein sequence ID" value="OWQ92217.1"/>
    <property type="molecule type" value="Genomic_DNA"/>
</dbReference>
<evidence type="ECO:0000313" key="2">
    <source>
        <dbReference type="EMBL" id="OWQ92217.1"/>
    </source>
</evidence>
<organism evidence="2 3">
    <name type="scientific">Roseateles aquatilis</name>
    <dbReference type="NCBI Taxonomy" id="431061"/>
    <lineage>
        <taxon>Bacteria</taxon>
        <taxon>Pseudomonadati</taxon>
        <taxon>Pseudomonadota</taxon>
        <taxon>Betaproteobacteria</taxon>
        <taxon>Burkholderiales</taxon>
        <taxon>Sphaerotilaceae</taxon>
        <taxon>Roseateles</taxon>
    </lineage>
</organism>
<dbReference type="Gene3D" id="3.30.565.10">
    <property type="entry name" value="Histidine kinase-like ATPase, C-terminal domain"/>
    <property type="match status" value="1"/>
</dbReference>
<dbReference type="OrthoDB" id="479131at2"/>
<dbReference type="Gene3D" id="3.60.40.10">
    <property type="entry name" value="PPM-type phosphatase domain"/>
    <property type="match status" value="1"/>
</dbReference>
<dbReference type="Pfam" id="PF07228">
    <property type="entry name" value="SpoIIE"/>
    <property type="match status" value="1"/>
</dbReference>
<feature type="domain" description="PPM-type phosphatase" evidence="1">
    <location>
        <begin position="141"/>
        <end position="336"/>
    </location>
</feature>
<comment type="caution">
    <text evidence="2">The sequence shown here is derived from an EMBL/GenBank/DDBJ whole genome shotgun (WGS) entry which is preliminary data.</text>
</comment>
<evidence type="ECO:0000259" key="1">
    <source>
        <dbReference type="SMART" id="SM00331"/>
    </source>
</evidence>
<dbReference type="InterPro" id="IPR001932">
    <property type="entry name" value="PPM-type_phosphatase-like_dom"/>
</dbReference>
<protein>
    <recommendedName>
        <fullName evidence="1">PPM-type phosphatase domain-containing protein</fullName>
    </recommendedName>
</protein>
<accession>A0A246JHV5</accession>
<dbReference type="SUPFAM" id="SSF55874">
    <property type="entry name" value="ATPase domain of HSP90 chaperone/DNA topoisomerase II/histidine kinase"/>
    <property type="match status" value="1"/>
</dbReference>
<dbReference type="SUPFAM" id="SSF81606">
    <property type="entry name" value="PP2C-like"/>
    <property type="match status" value="1"/>
</dbReference>
<evidence type="ECO:0000313" key="3">
    <source>
        <dbReference type="Proteomes" id="UP000197468"/>
    </source>
</evidence>
<dbReference type="SMART" id="SM00331">
    <property type="entry name" value="PP2C_SIG"/>
    <property type="match status" value="1"/>
</dbReference>
<dbReference type="AlphaFoldDB" id="A0A246JHV5"/>
<dbReference type="Pfam" id="PF13581">
    <property type="entry name" value="HATPase_c_2"/>
    <property type="match status" value="1"/>
</dbReference>
<dbReference type="PANTHER" id="PTHR35801">
    <property type="entry name" value="PHOSPHOSERINE PHOSPHATASE RSBX"/>
    <property type="match status" value="1"/>
</dbReference>
<sequence length="358" mass="37675">MRAHRRLPIDDISQVGEARRAAQALALEQSFDEEAAGRVALAVTELGTNLVRHVGPGRQAALLLAPDGDGVQVLSLDQGGGMDLARCLQDGYSTAGSSGTGLGAIRRMAERFNGFSAPGRGTVLATRFSPGMAHAWSSSQAPAFDIAGLNLAAPGEEVCGDAWACRRDSERWTLVVADGLGHGPDAARAADRLTALLAQATPAAVNTPATFLERSHDELRSTRGAAATAVTLTEGGDRLLLSGAGNVTGRLISGVSDRTLLSQHGTLGLQIRRLQDVVYDWPAHAVLVLHSDGIVSRWSLQDTPGLLQSEPAVIAGWILRDHLRGRDDATVVVVRRNEAAAIPGAQEHQDNQRTQGTP</sequence>
<gene>
    <name evidence="2" type="ORF">CDN99_07705</name>
</gene>
<name>A0A246JHV5_9BURK</name>
<keyword evidence="3" id="KW-1185">Reference proteome</keyword>
<dbReference type="InterPro" id="IPR039248">
    <property type="entry name" value="Ptase_RsbX"/>
</dbReference>
<dbReference type="InterPro" id="IPR036890">
    <property type="entry name" value="HATPase_C_sf"/>
</dbReference>
<dbReference type="PANTHER" id="PTHR35801:SF1">
    <property type="entry name" value="PHOSPHOSERINE PHOSPHATASE RSBX"/>
    <property type="match status" value="1"/>
</dbReference>
<proteinExistence type="predicted"/>